<dbReference type="FunFam" id="3.20.20.140:FF:000007">
    <property type="entry name" value="Imidazolonepropionase"/>
    <property type="match status" value="1"/>
</dbReference>
<evidence type="ECO:0000256" key="10">
    <source>
        <dbReference type="ARBA" id="ARBA00022833"/>
    </source>
</evidence>
<dbReference type="NCBIfam" id="TIGR01224">
    <property type="entry name" value="hutI"/>
    <property type="match status" value="1"/>
</dbReference>
<dbReference type="InterPro" id="IPR032466">
    <property type="entry name" value="Metal_Hydrolase"/>
</dbReference>
<comment type="catalytic activity">
    <reaction evidence="1">
        <text>4-imidazolone-5-propanoate + H2O = N-formimidoyl-L-glutamate</text>
        <dbReference type="Rhea" id="RHEA:23660"/>
        <dbReference type="ChEBI" id="CHEBI:15377"/>
        <dbReference type="ChEBI" id="CHEBI:58928"/>
        <dbReference type="ChEBI" id="CHEBI:77893"/>
        <dbReference type="EC" id="3.5.2.7"/>
    </reaction>
</comment>
<dbReference type="GO" id="GO:0050480">
    <property type="term" value="F:imidazolonepropionase activity"/>
    <property type="evidence" value="ECO:0007669"/>
    <property type="project" value="UniProtKB-EC"/>
</dbReference>
<dbReference type="Gene3D" id="3.20.20.140">
    <property type="entry name" value="Metal-dependent hydrolases"/>
    <property type="match status" value="1"/>
</dbReference>
<dbReference type="InterPro" id="IPR005920">
    <property type="entry name" value="HutI"/>
</dbReference>
<comment type="similarity">
    <text evidence="4">Belongs to the metallo-dependent hydrolases superfamily. HutI family.</text>
</comment>
<keyword evidence="9" id="KW-0369">Histidine metabolism</keyword>
<evidence type="ECO:0000256" key="5">
    <source>
        <dbReference type="ARBA" id="ARBA00012864"/>
    </source>
</evidence>
<evidence type="ECO:0000256" key="11">
    <source>
        <dbReference type="ARBA" id="ARBA00023004"/>
    </source>
</evidence>
<evidence type="ECO:0000256" key="4">
    <source>
        <dbReference type="ARBA" id="ARBA00008002"/>
    </source>
</evidence>
<dbReference type="PANTHER" id="PTHR42752:SF1">
    <property type="entry name" value="IMIDAZOLONEPROPIONASE-RELATED"/>
    <property type="match status" value="1"/>
</dbReference>
<dbReference type="Proteomes" id="UP000324632">
    <property type="component" value="Chromosome 3"/>
</dbReference>
<evidence type="ECO:0000256" key="8">
    <source>
        <dbReference type="ARBA" id="ARBA00022801"/>
    </source>
</evidence>
<keyword evidence="7" id="KW-0479">Metal-binding</keyword>
<dbReference type="EC" id="3.5.2.7" evidence="5"/>
<sequence length="428" mass="46010">MTTSFKILVKNAKQVVLVCRNGEKFLTKNGMQSLAIIENGSVVIGLDGLIKAVGPADIIESHFRGTQFDQVLDVSGMCVLPGLVDAHTHPVWAGDRVHEFAMKLAGATYMEVHEAGGGIHFTVERTRSATEKHLLEELKSRLERMVRTGTTVVECKSGYGLDLDTELKMLRVINSARKSLSIGISTTYCGAHAVPKGKTMEEATQDIVTVQLPELKKQIASGELQVDNIDVFCEKGVFDLSSTRRILEAGKDMGLNINFHGDELHPMNSAILGAELGALAISHLEEVTDEGIAAMATSKTAAVLLPTTAYILRECTQPECAVKLHSAFVIATAADVGENLHCNGYPNVVGSGCTGGRVSGCSAIISCCTNYHFSLSSSQLSLCNETGRGGHKRSLNNKNCRHLLLQLSLVRSLIKCPIITGLVPHSNM</sequence>
<proteinExistence type="inferred from homology"/>
<organism evidence="13 14">
    <name type="scientific">Triplophysa tibetana</name>
    <dbReference type="NCBI Taxonomy" id="1572043"/>
    <lineage>
        <taxon>Eukaryota</taxon>
        <taxon>Metazoa</taxon>
        <taxon>Chordata</taxon>
        <taxon>Craniata</taxon>
        <taxon>Vertebrata</taxon>
        <taxon>Euteleostomi</taxon>
        <taxon>Actinopterygii</taxon>
        <taxon>Neopterygii</taxon>
        <taxon>Teleostei</taxon>
        <taxon>Ostariophysi</taxon>
        <taxon>Cypriniformes</taxon>
        <taxon>Nemacheilidae</taxon>
        <taxon>Triplophysa</taxon>
    </lineage>
</organism>
<dbReference type="EMBL" id="SOYY01000003">
    <property type="protein sequence ID" value="KAA0723030.1"/>
    <property type="molecule type" value="Genomic_DNA"/>
</dbReference>
<keyword evidence="14" id="KW-1185">Reference proteome</keyword>
<evidence type="ECO:0000256" key="9">
    <source>
        <dbReference type="ARBA" id="ARBA00022808"/>
    </source>
</evidence>
<comment type="pathway">
    <text evidence="3">Amino-acid degradation; L-histidine degradation into L-glutamate; N-formimidoyl-L-glutamate from L-histidine: step 3/3.</text>
</comment>
<protein>
    <recommendedName>
        <fullName evidence="6">Probable imidazolonepropionase</fullName>
        <ecNumber evidence="5">3.5.2.7</ecNumber>
    </recommendedName>
    <alternativeName>
        <fullName evidence="12">Amidohydrolase domain-containing protein 1</fullName>
    </alternativeName>
</protein>
<reference evidence="13 14" key="1">
    <citation type="journal article" date="2019" name="Mol. Ecol. Resour.">
        <title>Chromosome-level genome assembly of Triplophysa tibetana, a fish adapted to the harsh high-altitude environment of the Tibetan Plateau.</title>
        <authorList>
            <person name="Yang X."/>
            <person name="Liu H."/>
            <person name="Ma Z."/>
            <person name="Zou Y."/>
            <person name="Zou M."/>
            <person name="Mao Y."/>
            <person name="Li X."/>
            <person name="Wang H."/>
            <person name="Chen T."/>
            <person name="Wang W."/>
            <person name="Yang R."/>
        </authorList>
    </citation>
    <scope>NUCLEOTIDE SEQUENCE [LARGE SCALE GENOMIC DNA]</scope>
    <source>
        <strain evidence="13">TTIB1903HZAU</strain>
        <tissue evidence="13">Muscle</tissue>
    </source>
</reference>
<comment type="cofactor">
    <cofactor evidence="2">
        <name>Fe(3+)</name>
        <dbReference type="ChEBI" id="CHEBI:29034"/>
    </cofactor>
</comment>
<evidence type="ECO:0000256" key="7">
    <source>
        <dbReference type="ARBA" id="ARBA00022723"/>
    </source>
</evidence>
<name>A0A5A9PLL2_9TELE</name>
<comment type="caution">
    <text evidence="13">The sequence shown here is derived from an EMBL/GenBank/DDBJ whole genome shotgun (WGS) entry which is preliminary data.</text>
</comment>
<dbReference type="GO" id="GO:0019556">
    <property type="term" value="P:L-histidine catabolic process to glutamate and formamide"/>
    <property type="evidence" value="ECO:0007669"/>
    <property type="project" value="InterPro"/>
</dbReference>
<dbReference type="PANTHER" id="PTHR42752">
    <property type="entry name" value="IMIDAZOLONEPROPIONASE"/>
    <property type="match status" value="1"/>
</dbReference>
<dbReference type="GO" id="GO:0005737">
    <property type="term" value="C:cytoplasm"/>
    <property type="evidence" value="ECO:0007669"/>
    <property type="project" value="InterPro"/>
</dbReference>
<dbReference type="SUPFAM" id="SSF51338">
    <property type="entry name" value="Composite domain of metallo-dependent hydrolases"/>
    <property type="match status" value="1"/>
</dbReference>
<evidence type="ECO:0000313" key="13">
    <source>
        <dbReference type="EMBL" id="KAA0723030.1"/>
    </source>
</evidence>
<keyword evidence="10" id="KW-0862">Zinc</keyword>
<dbReference type="InterPro" id="IPR011059">
    <property type="entry name" value="Metal-dep_hydrolase_composite"/>
</dbReference>
<keyword evidence="11" id="KW-0408">Iron</keyword>
<evidence type="ECO:0000256" key="12">
    <source>
        <dbReference type="ARBA" id="ARBA00030968"/>
    </source>
</evidence>
<evidence type="ECO:0000256" key="2">
    <source>
        <dbReference type="ARBA" id="ARBA00001965"/>
    </source>
</evidence>
<evidence type="ECO:0000313" key="14">
    <source>
        <dbReference type="Proteomes" id="UP000324632"/>
    </source>
</evidence>
<evidence type="ECO:0000256" key="3">
    <source>
        <dbReference type="ARBA" id="ARBA00004758"/>
    </source>
</evidence>
<evidence type="ECO:0000256" key="1">
    <source>
        <dbReference type="ARBA" id="ARBA00000853"/>
    </source>
</evidence>
<accession>A0A5A9PLL2</accession>
<gene>
    <name evidence="13" type="ORF">E1301_Tti005148</name>
</gene>
<dbReference type="AlphaFoldDB" id="A0A5A9PLL2"/>
<keyword evidence="8" id="KW-0378">Hydrolase</keyword>
<dbReference type="GO" id="GO:0046872">
    <property type="term" value="F:metal ion binding"/>
    <property type="evidence" value="ECO:0007669"/>
    <property type="project" value="UniProtKB-KW"/>
</dbReference>
<dbReference type="SUPFAM" id="SSF51556">
    <property type="entry name" value="Metallo-dependent hydrolases"/>
    <property type="match status" value="1"/>
</dbReference>
<evidence type="ECO:0000256" key="6">
    <source>
        <dbReference type="ARBA" id="ARBA00013406"/>
    </source>
</evidence>